<gene>
    <name evidence="1" type="ORF">GCM10023257_55950</name>
</gene>
<dbReference type="Proteomes" id="UP001500610">
    <property type="component" value="Unassembled WGS sequence"/>
</dbReference>
<name>A0ABP9INL6_9ACTN</name>
<comment type="caution">
    <text evidence="1">The sequence shown here is derived from an EMBL/GenBank/DDBJ whole genome shotgun (WGS) entry which is preliminary data.</text>
</comment>
<sequence>MTVLCGGFVKQGQLTAKGLGLPNLPHSIHPGHVNLVDDATLEQNVAGPMLQQVVDGLTVQPAEAGFTREPAKRDIVFSGTFEEVNEHFIANEWSDSMPIVPPTIEKVEQFLRFTDRSPDEVLGRLLPDSREATIWNIAVNGVMSGCRPEYMPVLVAIVEAMVDPKFGHEHLGHTPGTETLIIVNGRIIKELEFNYTQAALRTGFRANTTIGRFWRMYMRNACGFLPHKTDKGCFGGNFRVVLAENEDAVTSMGWQPHSVDEGYEAGDNLVTITACTEMTQAIEVGDPSAEQILRNIEARMADNHMFIQFFFRGMITRPTIVLTPAVLKVLTDQGWTKQAVRQHFYDYAKLRVSRLSGMIVERFYKGIRQGNWPEQLGTSMELERDIQMVSSPDDFIIVVSGDPDRDHVEIGSGNGYIGFPVTKRIETPAAWEELLGGR</sequence>
<dbReference type="EMBL" id="BAABIV010000028">
    <property type="protein sequence ID" value="GAA5003763.1"/>
    <property type="molecule type" value="Genomic_DNA"/>
</dbReference>
<protein>
    <submittedName>
        <fullName evidence="1">Uncharacterized protein</fullName>
    </submittedName>
</protein>
<accession>A0ABP9INL6</accession>
<proteinExistence type="predicted"/>
<evidence type="ECO:0000313" key="1">
    <source>
        <dbReference type="EMBL" id="GAA5003763.1"/>
    </source>
</evidence>
<reference evidence="2" key="1">
    <citation type="journal article" date="2019" name="Int. J. Syst. Evol. Microbiol.">
        <title>The Global Catalogue of Microorganisms (GCM) 10K type strain sequencing project: providing services to taxonomists for standard genome sequencing and annotation.</title>
        <authorList>
            <consortium name="The Broad Institute Genomics Platform"/>
            <consortium name="The Broad Institute Genome Sequencing Center for Infectious Disease"/>
            <person name="Wu L."/>
            <person name="Ma J."/>
        </authorList>
    </citation>
    <scope>NUCLEOTIDE SEQUENCE [LARGE SCALE GENOMIC DNA]</scope>
    <source>
        <strain evidence="2">JCM 17657</strain>
    </source>
</reference>
<organism evidence="1 2">
    <name type="scientific">Streptomyces hyderabadensis</name>
    <dbReference type="NCBI Taxonomy" id="598549"/>
    <lineage>
        <taxon>Bacteria</taxon>
        <taxon>Bacillati</taxon>
        <taxon>Actinomycetota</taxon>
        <taxon>Actinomycetes</taxon>
        <taxon>Kitasatosporales</taxon>
        <taxon>Streptomycetaceae</taxon>
        <taxon>Streptomyces</taxon>
    </lineage>
</organism>
<evidence type="ECO:0000313" key="2">
    <source>
        <dbReference type="Proteomes" id="UP001500610"/>
    </source>
</evidence>
<keyword evidence="2" id="KW-1185">Reference proteome</keyword>